<dbReference type="PANTHER" id="PTHR34978:SF3">
    <property type="entry name" value="SLR0241 PROTEIN"/>
    <property type="match status" value="1"/>
</dbReference>
<dbReference type="AlphaFoldDB" id="A0A927B6V5"/>
<accession>A0A927B6V5</accession>
<keyword evidence="2" id="KW-1133">Transmembrane helix</keyword>
<feature type="domain" description="Peptidase M56" evidence="3">
    <location>
        <begin position="88"/>
        <end position="278"/>
    </location>
</feature>
<sequence length="621" mass="71048">METLRYVVLVNGLLAVVSLAYYVLLRRETYFGANRLALWAGLTCAFILPLLELPDWRPQPVRRAMQRTAQAIVPRVLPKPQLPSADVTITFPNKKTYKAFHIEQEGFIWSWQIGLIALYVVIAFLLLIRFTIQLASLRKLIRQSVHEAYNDFTLVQNGRVTSPFSFFGWVVVNPDQHTPDELDQILRHERVHVRERHSLDMIGAELICILFWFNPAVYLFRHLVHQVLEFNADRAVLAEGVDPITYQYNLLKVSLSSGQSSITNHFSRPQLKYRIAMLNQQKSSKASWLKYPVLFIAALTIASAFARPKHVNELGRYVSQPLIKTIAAVAEPTREPLLTNQEAEQLVPFESTLQENNKDNVSKTPIQESNQQQNSVKPDTVRVSPSRYMVYQGDYLYWIVTPKTTFDDFAIMKREFEKHGNLMQLNEVKYDPLYAYIDRISFTVKRQWGGMTNCEETDNDNKPIPAIAGYVGIGPKANASSTGGLRYYRTEFPEALRTVAAEEERTTDQFISAHKIDYLMLEGEQKFKNLGNGARSYAKSYMQKNPTQNNSGLIVNADGTLSVKEDLGNIKLFVNNESIERTALNEIKVDRLYSVVEKLQYNPARKESFTSALLIYITEAR</sequence>
<evidence type="ECO:0000313" key="4">
    <source>
        <dbReference type="EMBL" id="MBD2756252.1"/>
    </source>
</evidence>
<gene>
    <name evidence="4" type="ORF">IC230_25365</name>
</gene>
<evidence type="ECO:0000256" key="1">
    <source>
        <dbReference type="SAM" id="MobiDB-lite"/>
    </source>
</evidence>
<evidence type="ECO:0000256" key="2">
    <source>
        <dbReference type="SAM" id="Phobius"/>
    </source>
</evidence>
<dbReference type="InterPro" id="IPR052173">
    <property type="entry name" value="Beta-lactam_resp_regulator"/>
</dbReference>
<proteinExistence type="predicted"/>
<feature type="transmembrane region" description="Helical" evidence="2">
    <location>
        <begin position="36"/>
        <end position="53"/>
    </location>
</feature>
<feature type="region of interest" description="Disordered" evidence="1">
    <location>
        <begin position="360"/>
        <end position="379"/>
    </location>
</feature>
<keyword evidence="2" id="KW-0812">Transmembrane</keyword>
<evidence type="ECO:0000313" key="5">
    <source>
        <dbReference type="Proteomes" id="UP000653797"/>
    </source>
</evidence>
<evidence type="ECO:0000259" key="3">
    <source>
        <dbReference type="Pfam" id="PF05569"/>
    </source>
</evidence>
<keyword evidence="2" id="KW-0472">Membrane</keyword>
<reference evidence="4" key="1">
    <citation type="submission" date="2020-09" db="EMBL/GenBank/DDBJ databases">
        <authorList>
            <person name="Kim M.K."/>
        </authorList>
    </citation>
    <scope>NUCLEOTIDE SEQUENCE</scope>
    <source>
        <strain evidence="4">BT704</strain>
    </source>
</reference>
<dbReference type="Proteomes" id="UP000653797">
    <property type="component" value="Unassembled WGS sequence"/>
</dbReference>
<feature type="compositionally biased region" description="Polar residues" evidence="1">
    <location>
        <begin position="362"/>
        <end position="377"/>
    </location>
</feature>
<dbReference type="Pfam" id="PF05569">
    <property type="entry name" value="Peptidase_M56"/>
    <property type="match status" value="1"/>
</dbReference>
<dbReference type="CDD" id="cd07341">
    <property type="entry name" value="M56_BlaR1_MecR1_like"/>
    <property type="match status" value="1"/>
</dbReference>
<dbReference type="PANTHER" id="PTHR34978">
    <property type="entry name" value="POSSIBLE SENSOR-TRANSDUCER PROTEIN BLAR"/>
    <property type="match status" value="1"/>
</dbReference>
<dbReference type="RefSeq" id="WP_191041869.1">
    <property type="nucleotide sequence ID" value="NZ_JACXAA010000011.1"/>
</dbReference>
<feature type="transmembrane region" description="Helical" evidence="2">
    <location>
        <begin position="6"/>
        <end position="24"/>
    </location>
</feature>
<dbReference type="InterPro" id="IPR008756">
    <property type="entry name" value="Peptidase_M56"/>
</dbReference>
<keyword evidence="5" id="KW-1185">Reference proteome</keyword>
<organism evidence="4 5">
    <name type="scientific">Spirosoma validum</name>
    <dbReference type="NCBI Taxonomy" id="2771355"/>
    <lineage>
        <taxon>Bacteria</taxon>
        <taxon>Pseudomonadati</taxon>
        <taxon>Bacteroidota</taxon>
        <taxon>Cytophagia</taxon>
        <taxon>Cytophagales</taxon>
        <taxon>Cytophagaceae</taxon>
        <taxon>Spirosoma</taxon>
    </lineage>
</organism>
<comment type="caution">
    <text evidence="4">The sequence shown here is derived from an EMBL/GenBank/DDBJ whole genome shotgun (WGS) entry which is preliminary data.</text>
</comment>
<protein>
    <submittedName>
        <fullName evidence="4">M56 family metallopeptidase</fullName>
    </submittedName>
</protein>
<name>A0A927B6V5_9BACT</name>
<dbReference type="EMBL" id="JACXAA010000011">
    <property type="protein sequence ID" value="MBD2756252.1"/>
    <property type="molecule type" value="Genomic_DNA"/>
</dbReference>
<feature type="transmembrane region" description="Helical" evidence="2">
    <location>
        <begin position="108"/>
        <end position="132"/>
    </location>
</feature>